<feature type="binding site" evidence="10">
    <location>
        <position position="187"/>
    </location>
    <ligand>
        <name>biotin</name>
        <dbReference type="ChEBI" id="CHEBI:57586"/>
    </ligand>
</feature>
<dbReference type="GO" id="GO:0005737">
    <property type="term" value="C:cytoplasm"/>
    <property type="evidence" value="ECO:0007669"/>
    <property type="project" value="TreeGrafter"/>
</dbReference>
<evidence type="ECO:0000256" key="7">
    <source>
        <dbReference type="ARBA" id="ARBA00023163"/>
    </source>
</evidence>
<dbReference type="Gene3D" id="1.10.10.10">
    <property type="entry name" value="Winged helix-like DNA-binding domain superfamily/Winged helix DNA-binding domain"/>
    <property type="match status" value="1"/>
</dbReference>
<dbReference type="STRING" id="1526571.AT746_02575"/>
<evidence type="ECO:0000256" key="5">
    <source>
        <dbReference type="ARBA" id="ARBA00023015"/>
    </source>
</evidence>
<name>A0A0U2Z481_9ALTE</name>
<dbReference type="Gene3D" id="3.30.930.10">
    <property type="entry name" value="Bira Bifunctional Protein, Domain 2"/>
    <property type="match status" value="1"/>
</dbReference>
<dbReference type="InterPro" id="IPR036388">
    <property type="entry name" value="WH-like_DNA-bd_sf"/>
</dbReference>
<feature type="transmembrane region" description="Helical" evidence="11">
    <location>
        <begin position="149"/>
        <end position="168"/>
    </location>
</feature>
<dbReference type="GO" id="GO:0005524">
    <property type="term" value="F:ATP binding"/>
    <property type="evidence" value="ECO:0007669"/>
    <property type="project" value="UniProtKB-UniRule"/>
</dbReference>
<dbReference type="InterPro" id="IPR013196">
    <property type="entry name" value="HTH_11"/>
</dbReference>
<keyword evidence="1 10" id="KW-0678">Repressor</keyword>
<keyword evidence="4 10" id="KW-0067">ATP-binding</keyword>
<feature type="domain" description="BPL/LPL catalytic" evidence="12">
    <location>
        <begin position="80"/>
        <end position="259"/>
    </location>
</feature>
<keyword evidence="7 10" id="KW-0804">Transcription</keyword>
<evidence type="ECO:0000256" key="6">
    <source>
        <dbReference type="ARBA" id="ARBA00023125"/>
    </source>
</evidence>
<dbReference type="InterPro" id="IPR045864">
    <property type="entry name" value="aa-tRNA-synth_II/BPL/LPL"/>
</dbReference>
<keyword evidence="2 10" id="KW-0436">Ligase</keyword>
<keyword evidence="11" id="KW-0472">Membrane</keyword>
<dbReference type="SUPFAM" id="SSF46785">
    <property type="entry name" value="Winged helix' DNA-binding domain"/>
    <property type="match status" value="1"/>
</dbReference>
<keyword evidence="3 10" id="KW-0547">Nucleotide-binding</keyword>
<organism evidence="13 14">
    <name type="scientific">Lacimicrobium alkaliphilum</name>
    <dbReference type="NCBI Taxonomy" id="1526571"/>
    <lineage>
        <taxon>Bacteria</taxon>
        <taxon>Pseudomonadati</taxon>
        <taxon>Pseudomonadota</taxon>
        <taxon>Gammaproteobacteria</taxon>
        <taxon>Alteromonadales</taxon>
        <taxon>Alteromonadaceae</taxon>
        <taxon>Lacimicrobium</taxon>
    </lineage>
</organism>
<evidence type="ECO:0000256" key="10">
    <source>
        <dbReference type="HAMAP-Rule" id="MF_00978"/>
    </source>
</evidence>
<dbReference type="InterPro" id="IPR004409">
    <property type="entry name" value="Biotin_operon_repress_HTH"/>
</dbReference>
<dbReference type="Proteomes" id="UP000068447">
    <property type="component" value="Chromosome"/>
</dbReference>
<comment type="similarity">
    <text evidence="10">Belongs to the biotin--protein ligase family.</text>
</comment>
<dbReference type="NCBIfam" id="NF008847">
    <property type="entry name" value="PRK11886.1-2"/>
    <property type="match status" value="1"/>
</dbReference>
<keyword evidence="11" id="KW-1133">Transmembrane helix</keyword>
<gene>
    <name evidence="10" type="primary">birA</name>
    <name evidence="13" type="ORF">AT746_02575</name>
</gene>
<dbReference type="Pfam" id="PF02237">
    <property type="entry name" value="BPL_C"/>
    <property type="match status" value="1"/>
</dbReference>
<dbReference type="OrthoDB" id="9807064at2"/>
<dbReference type="PROSITE" id="PS51733">
    <property type="entry name" value="BPL_LPL_CATALYTIC"/>
    <property type="match status" value="1"/>
</dbReference>
<dbReference type="InterPro" id="IPR011991">
    <property type="entry name" value="ArsR-like_HTH"/>
</dbReference>
<comment type="catalytic activity">
    <reaction evidence="9 10">
        <text>biotin + L-lysyl-[protein] + ATP = N(6)-biotinyl-L-lysyl-[protein] + AMP + diphosphate + H(+)</text>
        <dbReference type="Rhea" id="RHEA:11756"/>
        <dbReference type="Rhea" id="RHEA-COMP:9752"/>
        <dbReference type="Rhea" id="RHEA-COMP:10505"/>
        <dbReference type="ChEBI" id="CHEBI:15378"/>
        <dbReference type="ChEBI" id="CHEBI:29969"/>
        <dbReference type="ChEBI" id="CHEBI:30616"/>
        <dbReference type="ChEBI" id="CHEBI:33019"/>
        <dbReference type="ChEBI" id="CHEBI:57586"/>
        <dbReference type="ChEBI" id="CHEBI:83144"/>
        <dbReference type="ChEBI" id="CHEBI:456215"/>
        <dbReference type="EC" id="6.3.4.15"/>
    </reaction>
</comment>
<dbReference type="NCBIfam" id="TIGR00122">
    <property type="entry name" value="birA_repr_reg"/>
    <property type="match status" value="1"/>
</dbReference>
<dbReference type="PANTHER" id="PTHR12835:SF5">
    <property type="entry name" value="BIOTIN--PROTEIN LIGASE"/>
    <property type="match status" value="1"/>
</dbReference>
<dbReference type="CDD" id="cd00090">
    <property type="entry name" value="HTH_ARSR"/>
    <property type="match status" value="1"/>
</dbReference>
<dbReference type="Pfam" id="PF08279">
    <property type="entry name" value="HTH_11"/>
    <property type="match status" value="1"/>
</dbReference>
<evidence type="ECO:0000313" key="14">
    <source>
        <dbReference type="Proteomes" id="UP000068447"/>
    </source>
</evidence>
<dbReference type="NCBIfam" id="TIGR00121">
    <property type="entry name" value="birA_ligase"/>
    <property type="match status" value="1"/>
</dbReference>
<dbReference type="Pfam" id="PF03099">
    <property type="entry name" value="BPL_LplA_LipB"/>
    <property type="match status" value="1"/>
</dbReference>
<dbReference type="InterPro" id="IPR004143">
    <property type="entry name" value="BPL_LPL_catalytic"/>
</dbReference>
<dbReference type="EC" id="6.3.4.15" evidence="10"/>
<dbReference type="KEGG" id="lal:AT746_02575"/>
<dbReference type="InterPro" id="IPR030855">
    <property type="entry name" value="Bifunct_BirA"/>
</dbReference>
<comment type="function">
    <text evidence="10">Acts both as a biotin--[acetyl-CoA-carboxylase] ligase and a biotin-operon repressor. In the presence of ATP, BirA activates biotin to form the BirA-biotinyl-5'-adenylate (BirA-bio-5'-AMP or holoBirA) complex. HoloBirA can either transfer the biotinyl moiety to the biotin carboxyl carrier protein (BCCP) subunit of acetyl-CoA carboxylase, or bind to the biotin operator site and inhibit transcription of the operon.</text>
</comment>
<dbReference type="InterPro" id="IPR003142">
    <property type="entry name" value="BPL_C"/>
</dbReference>
<sequence>MSRSTENTRNQILLYLANGGFYSGEMLGRKLGISRAAVSKHIQSLSELGLDIYSVTGKGYKLAGKLQLLDSQQIKIACKSHNAPLQILSVVDSTNTYLKHSTELHINGAACLAEAQTAGRGRQGRKWVSPFGASLYLSMYWGFHGGYQALGGLSLVIGVAVVRALKAFGNISAQLKWPNDIYLNGKKLAGILVEAEGQLDDISHCFVGVGVNIRLPDNPADEIDQPWADLYSDSDTEPDRNRLASILLDQLYKALCRFENEGLVPFLEEWRDHNLFQDKWVTLLCGPQQFSGRCCGINEQGALLVETDKGKQAFYGGEISVRPY</sequence>
<keyword evidence="8 10" id="KW-0092">Biotin</keyword>
<evidence type="ECO:0000256" key="2">
    <source>
        <dbReference type="ARBA" id="ARBA00022598"/>
    </source>
</evidence>
<evidence type="ECO:0000256" key="1">
    <source>
        <dbReference type="ARBA" id="ARBA00022491"/>
    </source>
</evidence>
<evidence type="ECO:0000256" key="8">
    <source>
        <dbReference type="ARBA" id="ARBA00023267"/>
    </source>
</evidence>
<dbReference type="AlphaFoldDB" id="A0A0U2Z481"/>
<dbReference type="SUPFAM" id="SSF50037">
    <property type="entry name" value="C-terminal domain of transcriptional repressors"/>
    <property type="match status" value="1"/>
</dbReference>
<dbReference type="GO" id="GO:0006355">
    <property type="term" value="P:regulation of DNA-templated transcription"/>
    <property type="evidence" value="ECO:0007669"/>
    <property type="project" value="UniProtKB-UniRule"/>
</dbReference>
<proteinExistence type="inferred from homology"/>
<dbReference type="SUPFAM" id="SSF55681">
    <property type="entry name" value="Class II aaRS and biotin synthetases"/>
    <property type="match status" value="1"/>
</dbReference>
<dbReference type="HAMAP" id="MF_00978">
    <property type="entry name" value="Bifunct_BirA"/>
    <property type="match status" value="1"/>
</dbReference>
<evidence type="ECO:0000313" key="13">
    <source>
        <dbReference type="EMBL" id="ALS97268.1"/>
    </source>
</evidence>
<dbReference type="GO" id="GO:0003677">
    <property type="term" value="F:DNA binding"/>
    <property type="evidence" value="ECO:0007669"/>
    <property type="project" value="UniProtKB-UniRule"/>
</dbReference>
<feature type="binding site" evidence="10">
    <location>
        <position position="116"/>
    </location>
    <ligand>
        <name>biotin</name>
        <dbReference type="ChEBI" id="CHEBI:57586"/>
    </ligand>
</feature>
<evidence type="ECO:0000256" key="9">
    <source>
        <dbReference type="ARBA" id="ARBA00047846"/>
    </source>
</evidence>
<evidence type="ECO:0000256" key="3">
    <source>
        <dbReference type="ARBA" id="ARBA00022741"/>
    </source>
</evidence>
<dbReference type="GO" id="GO:0004077">
    <property type="term" value="F:biotin--[biotin carboxyl-carrier protein] ligase activity"/>
    <property type="evidence" value="ECO:0007669"/>
    <property type="project" value="UniProtKB-UniRule"/>
</dbReference>
<evidence type="ECO:0000256" key="11">
    <source>
        <dbReference type="SAM" id="Phobius"/>
    </source>
</evidence>
<dbReference type="CDD" id="cd16442">
    <property type="entry name" value="BPL"/>
    <property type="match status" value="1"/>
</dbReference>
<dbReference type="InterPro" id="IPR004408">
    <property type="entry name" value="Biotin_CoA_COase_ligase"/>
</dbReference>
<reference evidence="13 14" key="1">
    <citation type="submission" date="2015-12" db="EMBL/GenBank/DDBJ databases">
        <title>Complete genome of Lacimicrobium alkaliphilum KCTC 32984.</title>
        <authorList>
            <person name="Kim S.-G."/>
            <person name="Lee Y.-J."/>
        </authorList>
    </citation>
    <scope>NUCLEOTIDE SEQUENCE [LARGE SCALE GENOMIC DNA]</scope>
    <source>
        <strain evidence="13 14">YelD216</strain>
    </source>
</reference>
<feature type="binding site" evidence="10">
    <location>
        <begin position="93"/>
        <end position="95"/>
    </location>
    <ligand>
        <name>biotin</name>
        <dbReference type="ChEBI" id="CHEBI:57586"/>
    </ligand>
</feature>
<accession>A0A0U2Z481</accession>
<protein>
    <recommendedName>
        <fullName evidence="10">Bifunctional ligase/repressor BirA</fullName>
    </recommendedName>
    <alternativeName>
        <fullName evidence="10">Biotin operon repressor</fullName>
    </alternativeName>
    <alternativeName>
        <fullName evidence="10">Biotin--[acetyl-CoA-carboxylase] ligase</fullName>
        <ecNumber evidence="10">6.3.4.15</ecNumber>
    </alternativeName>
    <alternativeName>
        <fullName evidence="10">Biotin--protein ligase</fullName>
    </alternativeName>
    <alternativeName>
        <fullName evidence="10">Biotin-[acetyl-CoA carboxylase] synthetase</fullName>
    </alternativeName>
</protein>
<keyword evidence="11" id="KW-0812">Transmembrane</keyword>
<keyword evidence="6 10" id="KW-0238">DNA-binding</keyword>
<feature type="binding site" evidence="10">
    <location>
        <begin position="120"/>
        <end position="122"/>
    </location>
    <ligand>
        <name>biotin</name>
        <dbReference type="ChEBI" id="CHEBI:57586"/>
    </ligand>
</feature>
<dbReference type="InterPro" id="IPR036390">
    <property type="entry name" value="WH_DNA-bd_sf"/>
</dbReference>
<evidence type="ECO:0000259" key="12">
    <source>
        <dbReference type="PROSITE" id="PS51733"/>
    </source>
</evidence>
<dbReference type="InterPro" id="IPR008988">
    <property type="entry name" value="Transcriptional_repressor_C"/>
</dbReference>
<dbReference type="RefSeq" id="WP_062476016.1">
    <property type="nucleotide sequence ID" value="NZ_CP013650.1"/>
</dbReference>
<dbReference type="Gene3D" id="2.30.30.100">
    <property type="match status" value="1"/>
</dbReference>
<dbReference type="EMBL" id="CP013650">
    <property type="protein sequence ID" value="ALS97268.1"/>
    <property type="molecule type" value="Genomic_DNA"/>
</dbReference>
<keyword evidence="14" id="KW-1185">Reference proteome</keyword>
<feature type="DNA-binding region" description="H-T-H motif" evidence="10">
    <location>
        <begin position="24"/>
        <end position="43"/>
    </location>
</feature>
<dbReference type="PANTHER" id="PTHR12835">
    <property type="entry name" value="BIOTIN PROTEIN LIGASE"/>
    <property type="match status" value="1"/>
</dbReference>
<keyword evidence="5 10" id="KW-0805">Transcription regulation</keyword>
<evidence type="ECO:0000256" key="4">
    <source>
        <dbReference type="ARBA" id="ARBA00022840"/>
    </source>
</evidence>